<accession>A0A5C1A7W6</accession>
<feature type="region of interest" description="Disordered" evidence="1">
    <location>
        <begin position="166"/>
        <end position="213"/>
    </location>
</feature>
<name>A0A5C1A7W6_9BACT</name>
<evidence type="ECO:0000313" key="3">
    <source>
        <dbReference type="Proteomes" id="UP000324974"/>
    </source>
</evidence>
<proteinExistence type="predicted"/>
<dbReference type="RefSeq" id="WP_149108198.1">
    <property type="nucleotide sequence ID" value="NZ_CP042425.1"/>
</dbReference>
<evidence type="ECO:0000313" key="2">
    <source>
        <dbReference type="EMBL" id="QEL13214.1"/>
    </source>
</evidence>
<keyword evidence="3" id="KW-1185">Reference proteome</keyword>
<reference evidence="3" key="1">
    <citation type="submission" date="2019-08" db="EMBL/GenBank/DDBJ databases">
        <title>Limnoglobus roseus gen. nov., sp. nov., a novel freshwater planctomycete with a giant genome from the family Gemmataceae.</title>
        <authorList>
            <person name="Kulichevskaya I.S."/>
            <person name="Naumoff D.G."/>
            <person name="Miroshnikov K."/>
            <person name="Ivanova A."/>
            <person name="Philippov D.A."/>
            <person name="Hakobyan A."/>
            <person name="Rijpstra I.C."/>
            <person name="Sinninghe Damste J.S."/>
            <person name="Liesack W."/>
            <person name="Dedysh S.N."/>
        </authorList>
    </citation>
    <scope>NUCLEOTIDE SEQUENCE [LARGE SCALE GENOMIC DNA]</scope>
    <source>
        <strain evidence="3">PX52</strain>
    </source>
</reference>
<dbReference type="AlphaFoldDB" id="A0A5C1A7W6"/>
<dbReference type="KEGG" id="lrs:PX52LOC_00067"/>
<dbReference type="Proteomes" id="UP000324974">
    <property type="component" value="Chromosome"/>
</dbReference>
<feature type="compositionally biased region" description="Basic and acidic residues" evidence="1">
    <location>
        <begin position="181"/>
        <end position="213"/>
    </location>
</feature>
<dbReference type="InterPro" id="IPR014338">
    <property type="entry name" value="CHP02996_rpt-companion-dom"/>
</dbReference>
<organism evidence="2 3">
    <name type="scientific">Limnoglobus roseus</name>
    <dbReference type="NCBI Taxonomy" id="2598579"/>
    <lineage>
        <taxon>Bacteria</taxon>
        <taxon>Pseudomonadati</taxon>
        <taxon>Planctomycetota</taxon>
        <taxon>Planctomycetia</taxon>
        <taxon>Gemmatales</taxon>
        <taxon>Gemmataceae</taxon>
        <taxon>Limnoglobus</taxon>
    </lineage>
</organism>
<dbReference type="OrthoDB" id="288259at2"/>
<dbReference type="NCBIfam" id="TIGR02996">
    <property type="entry name" value="rpt_mate_G_obs"/>
    <property type="match status" value="1"/>
</dbReference>
<evidence type="ECO:0000256" key="1">
    <source>
        <dbReference type="SAM" id="MobiDB-lite"/>
    </source>
</evidence>
<protein>
    <submittedName>
        <fullName evidence="2">TIGR02996 domain-containing protein</fullName>
    </submittedName>
</protein>
<sequence>MTDEDAFLRKLLDNPADDVVRLVYADWLEERDRAAKAEFLRLEAVAEPDAKRLQALAADLDTKWLAVVSKLMIERCGQPRQIWAFQSRRITAHLRRTQTSEAPPQFEFECPKRWEKLKFTANPKVRHCEGCREHVFYCDTIQVARAHALRGRCVAVDLGIIRENGDLERPPRKMGKMLPEQYERRAAHMQEAQKFDPVSEKREREKQPPEDSV</sequence>
<gene>
    <name evidence="2" type="ORF">PX52LOC_00067</name>
</gene>
<dbReference type="EMBL" id="CP042425">
    <property type="protein sequence ID" value="QEL13214.1"/>
    <property type="molecule type" value="Genomic_DNA"/>
</dbReference>